<comment type="caution">
    <text evidence="2">The sequence shown here is derived from an EMBL/GenBank/DDBJ whole genome shotgun (WGS) entry which is preliminary data.</text>
</comment>
<accession>A0ABW1ZHK1</accession>
<organism evidence="2 3">
    <name type="scientific">Deinococcus multiflagellatus</name>
    <dbReference type="NCBI Taxonomy" id="1656887"/>
    <lineage>
        <taxon>Bacteria</taxon>
        <taxon>Thermotogati</taxon>
        <taxon>Deinococcota</taxon>
        <taxon>Deinococci</taxon>
        <taxon>Deinococcales</taxon>
        <taxon>Deinococcaceae</taxon>
        <taxon>Deinococcus</taxon>
    </lineage>
</organism>
<dbReference type="EMBL" id="JBHSWB010000001">
    <property type="protein sequence ID" value="MFC6659017.1"/>
    <property type="molecule type" value="Genomic_DNA"/>
</dbReference>
<evidence type="ECO:0000313" key="2">
    <source>
        <dbReference type="EMBL" id="MFC6659017.1"/>
    </source>
</evidence>
<proteinExistence type="predicted"/>
<gene>
    <name evidence="2" type="ORF">ACFP90_00575</name>
</gene>
<keyword evidence="3" id="KW-1185">Reference proteome</keyword>
<evidence type="ECO:0000313" key="3">
    <source>
        <dbReference type="Proteomes" id="UP001596317"/>
    </source>
</evidence>
<protein>
    <submittedName>
        <fullName evidence="2">Uncharacterized protein</fullName>
    </submittedName>
</protein>
<dbReference type="RefSeq" id="WP_224605571.1">
    <property type="nucleotide sequence ID" value="NZ_JAIQXV010000003.1"/>
</dbReference>
<name>A0ABW1ZHK1_9DEIO</name>
<feature type="region of interest" description="Disordered" evidence="1">
    <location>
        <begin position="72"/>
        <end position="93"/>
    </location>
</feature>
<reference evidence="3" key="1">
    <citation type="journal article" date="2019" name="Int. J. Syst. Evol. Microbiol.">
        <title>The Global Catalogue of Microorganisms (GCM) 10K type strain sequencing project: providing services to taxonomists for standard genome sequencing and annotation.</title>
        <authorList>
            <consortium name="The Broad Institute Genomics Platform"/>
            <consortium name="The Broad Institute Genome Sequencing Center for Infectious Disease"/>
            <person name="Wu L."/>
            <person name="Ma J."/>
        </authorList>
    </citation>
    <scope>NUCLEOTIDE SEQUENCE [LARGE SCALE GENOMIC DNA]</scope>
    <source>
        <strain evidence="3">CCUG 63830</strain>
    </source>
</reference>
<evidence type="ECO:0000256" key="1">
    <source>
        <dbReference type="SAM" id="MobiDB-lite"/>
    </source>
</evidence>
<dbReference type="Proteomes" id="UP001596317">
    <property type="component" value="Unassembled WGS sequence"/>
</dbReference>
<sequence length="93" mass="10081">MPTKPQATRRPAKRRGWLEAWATFRRGLGHAGVALNGLFGQGTLPPPPAPPVQHWTAPPLPEDELSRAFREVLREDQAASPPVQKTPDADGSA</sequence>